<organism evidence="15 16">
    <name type="scientific">Cystobacter fuscus</name>
    <dbReference type="NCBI Taxonomy" id="43"/>
    <lineage>
        <taxon>Bacteria</taxon>
        <taxon>Pseudomonadati</taxon>
        <taxon>Myxococcota</taxon>
        <taxon>Myxococcia</taxon>
        <taxon>Myxococcales</taxon>
        <taxon>Cystobacterineae</taxon>
        <taxon>Archangiaceae</taxon>
        <taxon>Cystobacter</taxon>
    </lineage>
</organism>
<dbReference type="FunFam" id="3.20.20.70:FF:000004">
    <property type="entry name" value="Ribulose-phosphate 3-epimerase"/>
    <property type="match status" value="1"/>
</dbReference>
<dbReference type="NCBIfam" id="TIGR01163">
    <property type="entry name" value="rpe"/>
    <property type="match status" value="1"/>
</dbReference>
<evidence type="ECO:0000256" key="7">
    <source>
        <dbReference type="ARBA" id="ARBA00013188"/>
    </source>
</evidence>
<feature type="binding site" evidence="14">
    <location>
        <position position="179"/>
    </location>
    <ligand>
        <name>substrate</name>
    </ligand>
</feature>
<dbReference type="HAMAP" id="MF_02227">
    <property type="entry name" value="RPE"/>
    <property type="match status" value="1"/>
</dbReference>
<feature type="binding site" evidence="10 14">
    <location>
        <begin position="144"/>
        <end position="147"/>
    </location>
    <ligand>
        <name>substrate</name>
    </ligand>
</feature>
<keyword evidence="9 10" id="KW-0413">Isomerase</keyword>
<dbReference type="PANTHER" id="PTHR11749">
    <property type="entry name" value="RIBULOSE-5-PHOSPHATE-3-EPIMERASE"/>
    <property type="match status" value="1"/>
</dbReference>
<dbReference type="AlphaFoldDB" id="A0A250JHQ5"/>
<comment type="function">
    <text evidence="10">Catalyzes the reversible epimerization of D-ribulose 5-phosphate to D-xylulose 5-phosphate.</text>
</comment>
<dbReference type="PROSITE" id="PS01086">
    <property type="entry name" value="RIBUL_P_3_EPIMER_2"/>
    <property type="match status" value="1"/>
</dbReference>
<feature type="binding site" evidence="10 14">
    <location>
        <begin position="199"/>
        <end position="200"/>
    </location>
    <ligand>
        <name>substrate</name>
    </ligand>
</feature>
<dbReference type="Pfam" id="PF00834">
    <property type="entry name" value="Ribul_P_3_epim"/>
    <property type="match status" value="1"/>
</dbReference>
<evidence type="ECO:0000256" key="14">
    <source>
        <dbReference type="PIRSR" id="PIRSR001461-3"/>
    </source>
</evidence>
<feature type="binding site" evidence="10">
    <location>
        <begin position="177"/>
        <end position="179"/>
    </location>
    <ligand>
        <name>substrate</name>
    </ligand>
</feature>
<dbReference type="GO" id="GO:0046872">
    <property type="term" value="F:metal ion binding"/>
    <property type="evidence" value="ECO:0007669"/>
    <property type="project" value="UniProtKB-UniRule"/>
</dbReference>
<dbReference type="SUPFAM" id="SSF51366">
    <property type="entry name" value="Ribulose-phoshate binding barrel"/>
    <property type="match status" value="1"/>
</dbReference>
<keyword evidence="10 11" id="KW-0119">Carbohydrate metabolism</keyword>
<evidence type="ECO:0000256" key="13">
    <source>
        <dbReference type="PIRSR" id="PIRSR001461-2"/>
    </source>
</evidence>
<dbReference type="InterPro" id="IPR013785">
    <property type="entry name" value="Aldolase_TIM"/>
</dbReference>
<comment type="cofactor">
    <cofactor evidence="5">
        <name>Fe(2+)</name>
        <dbReference type="ChEBI" id="CHEBI:29033"/>
    </cofactor>
</comment>
<dbReference type="Gene3D" id="3.20.20.70">
    <property type="entry name" value="Aldolase class I"/>
    <property type="match status" value="1"/>
</dbReference>
<name>A0A250JHQ5_9BACT</name>
<dbReference type="PIRSF" id="PIRSF001461">
    <property type="entry name" value="RPE"/>
    <property type="match status" value="1"/>
</dbReference>
<dbReference type="InterPro" id="IPR000056">
    <property type="entry name" value="Ribul_P_3_epim-like"/>
</dbReference>
<dbReference type="InterPro" id="IPR011060">
    <property type="entry name" value="RibuloseP-bd_barrel"/>
</dbReference>
<dbReference type="NCBIfam" id="NF004076">
    <property type="entry name" value="PRK05581.1-4"/>
    <property type="match status" value="1"/>
</dbReference>
<feature type="binding site" evidence="10 13">
    <location>
        <position position="177"/>
    </location>
    <ligand>
        <name>a divalent metal cation</name>
        <dbReference type="ChEBI" id="CHEBI:60240"/>
    </ligand>
</feature>
<dbReference type="RefSeq" id="WP_095990582.1">
    <property type="nucleotide sequence ID" value="NZ_CP022098.1"/>
</dbReference>
<comment type="catalytic activity">
    <reaction evidence="1 10 11">
        <text>D-ribulose 5-phosphate = D-xylulose 5-phosphate</text>
        <dbReference type="Rhea" id="RHEA:13677"/>
        <dbReference type="ChEBI" id="CHEBI:57737"/>
        <dbReference type="ChEBI" id="CHEBI:58121"/>
        <dbReference type="EC" id="5.1.3.1"/>
    </reaction>
</comment>
<evidence type="ECO:0000256" key="1">
    <source>
        <dbReference type="ARBA" id="ARBA00001782"/>
    </source>
</evidence>
<dbReference type="PROSITE" id="PS01085">
    <property type="entry name" value="RIBUL_P_3_EPIMER_1"/>
    <property type="match status" value="1"/>
</dbReference>
<keyword evidence="13" id="KW-0862">Zinc</keyword>
<evidence type="ECO:0000256" key="4">
    <source>
        <dbReference type="ARBA" id="ARBA00001947"/>
    </source>
</evidence>
<feature type="active site" description="Proton acceptor" evidence="10 12">
    <location>
        <position position="37"/>
    </location>
</feature>
<dbReference type="GO" id="GO:0006098">
    <property type="term" value="P:pentose-phosphate shunt"/>
    <property type="evidence" value="ECO:0007669"/>
    <property type="project" value="UniProtKB-UniRule"/>
</dbReference>
<sequence length="217" mass="23255">MTRRVLVSPSLLSSDFGRLAEEVRAVEAAGADWIHVDVMDGRFVPNITLGPVIVQAIKKAATRPLDVHLMIVEPEKYIEAFAKAGADILTVHVEACTHLHRVLQQIRHAGARPAVVLNPATPLSAVEEVLGEVDMVLLMSVNPGFGGQGFIPHTVDKVRRLRAMLEARGLHTHIQVDGGINSETARLVVAAGADVLVAGSYVFGAKDYAAAIHSLRS</sequence>
<feature type="binding site" evidence="10 13">
    <location>
        <position position="35"/>
    </location>
    <ligand>
        <name>a divalent metal cation</name>
        <dbReference type="ChEBI" id="CHEBI:60240"/>
    </ligand>
</feature>
<dbReference type="CDD" id="cd00429">
    <property type="entry name" value="RPE"/>
    <property type="match status" value="1"/>
</dbReference>
<comment type="cofactor">
    <cofactor evidence="10 13">
        <name>a divalent metal cation</name>
        <dbReference type="ChEBI" id="CHEBI:60240"/>
    </cofactor>
    <text evidence="10 13">Binds 1 divalent metal cation per subunit.</text>
</comment>
<evidence type="ECO:0000256" key="12">
    <source>
        <dbReference type="PIRSR" id="PIRSR001461-1"/>
    </source>
</evidence>
<evidence type="ECO:0000256" key="10">
    <source>
        <dbReference type="HAMAP-Rule" id="MF_02227"/>
    </source>
</evidence>
<dbReference type="EC" id="5.1.3.1" evidence="7 10"/>
<comment type="cofactor">
    <cofactor evidence="4">
        <name>Zn(2+)</name>
        <dbReference type="ChEBI" id="CHEBI:29105"/>
    </cofactor>
</comment>
<feature type="binding site" evidence="10 13">
    <location>
        <position position="68"/>
    </location>
    <ligand>
        <name>a divalent metal cation</name>
        <dbReference type="ChEBI" id="CHEBI:60240"/>
    </ligand>
</feature>
<accession>A0A250JHQ5</accession>
<evidence type="ECO:0000256" key="9">
    <source>
        <dbReference type="ARBA" id="ARBA00023235"/>
    </source>
</evidence>
<dbReference type="EMBL" id="CP022098">
    <property type="protein sequence ID" value="ATB43128.1"/>
    <property type="molecule type" value="Genomic_DNA"/>
</dbReference>
<dbReference type="GO" id="GO:0005737">
    <property type="term" value="C:cytoplasm"/>
    <property type="evidence" value="ECO:0007669"/>
    <property type="project" value="UniProtKB-ARBA"/>
</dbReference>
<comment type="cofactor">
    <cofactor evidence="3">
        <name>Co(2+)</name>
        <dbReference type="ChEBI" id="CHEBI:48828"/>
    </cofactor>
</comment>
<comment type="pathway">
    <text evidence="10">Carbohydrate degradation.</text>
</comment>
<evidence type="ECO:0000256" key="11">
    <source>
        <dbReference type="PIRNR" id="PIRNR001461"/>
    </source>
</evidence>
<evidence type="ECO:0000256" key="2">
    <source>
        <dbReference type="ARBA" id="ARBA00001936"/>
    </source>
</evidence>
<keyword evidence="13" id="KW-0464">Manganese</keyword>
<evidence type="ECO:0000256" key="8">
    <source>
        <dbReference type="ARBA" id="ARBA00022723"/>
    </source>
</evidence>
<dbReference type="Proteomes" id="UP000217257">
    <property type="component" value="Chromosome"/>
</dbReference>
<reference evidence="15 16" key="1">
    <citation type="submission" date="2017-06" db="EMBL/GenBank/DDBJ databases">
        <title>Sequencing and comparative analysis of myxobacterial genomes.</title>
        <authorList>
            <person name="Rupp O."/>
            <person name="Goesmann A."/>
            <person name="Sogaard-Andersen L."/>
        </authorList>
    </citation>
    <scope>NUCLEOTIDE SEQUENCE [LARGE SCALE GENOMIC DNA]</scope>
    <source>
        <strain evidence="15 16">DSM 52655</strain>
    </source>
</reference>
<evidence type="ECO:0000313" key="16">
    <source>
        <dbReference type="Proteomes" id="UP000217257"/>
    </source>
</evidence>
<evidence type="ECO:0000313" key="15">
    <source>
        <dbReference type="EMBL" id="ATB43128.1"/>
    </source>
</evidence>
<feature type="active site" description="Proton donor" evidence="10 12">
    <location>
        <position position="177"/>
    </location>
</feature>
<proteinExistence type="inferred from homology"/>
<dbReference type="KEGG" id="cfus:CYFUS_008608"/>
<evidence type="ECO:0000256" key="3">
    <source>
        <dbReference type="ARBA" id="ARBA00001941"/>
    </source>
</evidence>
<evidence type="ECO:0000256" key="5">
    <source>
        <dbReference type="ARBA" id="ARBA00001954"/>
    </source>
</evidence>
<comment type="cofactor">
    <cofactor evidence="2">
        <name>Mn(2+)</name>
        <dbReference type="ChEBI" id="CHEBI:29035"/>
    </cofactor>
</comment>
<feature type="binding site" evidence="10 14">
    <location>
        <position position="68"/>
    </location>
    <ligand>
        <name>substrate</name>
    </ligand>
</feature>
<keyword evidence="8 10" id="KW-0479">Metal-binding</keyword>
<feature type="binding site" evidence="10 14">
    <location>
        <position position="10"/>
    </location>
    <ligand>
        <name>substrate</name>
    </ligand>
</feature>
<evidence type="ECO:0000256" key="6">
    <source>
        <dbReference type="ARBA" id="ARBA00009541"/>
    </source>
</evidence>
<dbReference type="GO" id="GO:0019323">
    <property type="term" value="P:pentose catabolic process"/>
    <property type="evidence" value="ECO:0007669"/>
    <property type="project" value="UniProtKB-UniRule"/>
</dbReference>
<gene>
    <name evidence="10" type="primary">rpe</name>
    <name evidence="15" type="ORF">CYFUS_008608</name>
</gene>
<comment type="similarity">
    <text evidence="6 10 11">Belongs to the ribulose-phosphate 3-epimerase family.</text>
</comment>
<protein>
    <recommendedName>
        <fullName evidence="7 10">Ribulose-phosphate 3-epimerase</fullName>
        <ecNumber evidence="7 10">5.1.3.1</ecNumber>
    </recommendedName>
</protein>
<feature type="binding site" evidence="10 13">
    <location>
        <position position="37"/>
    </location>
    <ligand>
        <name>a divalent metal cation</name>
        <dbReference type="ChEBI" id="CHEBI:60240"/>
    </ligand>
</feature>
<keyword evidence="13" id="KW-0170">Cobalt</keyword>
<dbReference type="InterPro" id="IPR026019">
    <property type="entry name" value="Ribul_P_3_epim"/>
</dbReference>
<dbReference type="GO" id="GO:0004750">
    <property type="term" value="F:D-ribulose-phosphate 3-epimerase activity"/>
    <property type="evidence" value="ECO:0007669"/>
    <property type="project" value="UniProtKB-UniRule"/>
</dbReference>